<keyword evidence="2 5" id="KW-0808">Transferase</keyword>
<dbReference type="InterPro" id="IPR017551">
    <property type="entry name" value="TriPribosyl-deP-CoA_syn_CitG"/>
</dbReference>
<dbReference type="GO" id="GO:0016757">
    <property type="term" value="F:glycosyltransferase activity"/>
    <property type="evidence" value="ECO:0007669"/>
    <property type="project" value="UniProtKB-KW"/>
</dbReference>
<dbReference type="Gene3D" id="1.10.4200.10">
    <property type="entry name" value="Triphosphoribosyl-dephospho-CoA protein"/>
    <property type="match status" value="1"/>
</dbReference>
<dbReference type="AlphaFoldDB" id="A0A6I4XFS1"/>
<evidence type="ECO:0000256" key="2">
    <source>
        <dbReference type="ARBA" id="ARBA00022679"/>
    </source>
</evidence>
<evidence type="ECO:0000256" key="3">
    <source>
        <dbReference type="ARBA" id="ARBA00022741"/>
    </source>
</evidence>
<sequence length="305" mass="34619">MNTLIDPCSLFWRKWSVDKLTESLSNQITDYAFKALFYEVSLSPKPGLVDPLTTGAHQDMNLFTFIDSTISLRPYFQQYLHAGLTHKGTPRELFDKLRKIGVAAEKAMLRATHAINTHKGANFSFAVILGATGWYLQEKALPLIKEDSERILTYTQQMTNHLLAEDFKDLEIKTQLTYGEKLYLEYGITGIRGEAAAGYPSLSHKLLPFLRTTVDFPMEERLLRGLIFLMSEIEDGNLLHRGGLSAWQTVKEESKKIHQATFSKEELLDELQSYDRILTQRHLSPGGSADLLALGIYFAQLEEIL</sequence>
<comment type="catalytic activity">
    <reaction evidence="1 5">
        <text>3'-dephospho-CoA + ATP = 2'-(5''-triphospho-alpha-D-ribosyl)-3'-dephospho-CoA + adenine</text>
        <dbReference type="Rhea" id="RHEA:15117"/>
        <dbReference type="ChEBI" id="CHEBI:16708"/>
        <dbReference type="ChEBI" id="CHEBI:30616"/>
        <dbReference type="ChEBI" id="CHEBI:57328"/>
        <dbReference type="ChEBI" id="CHEBI:61378"/>
        <dbReference type="EC" id="2.4.2.52"/>
    </reaction>
</comment>
<evidence type="ECO:0000313" key="6">
    <source>
        <dbReference type="EMBL" id="MXS26443.1"/>
    </source>
</evidence>
<dbReference type="GO" id="GO:0005524">
    <property type="term" value="F:ATP binding"/>
    <property type="evidence" value="ECO:0007669"/>
    <property type="project" value="UniProtKB-KW"/>
</dbReference>
<evidence type="ECO:0000256" key="4">
    <source>
        <dbReference type="ARBA" id="ARBA00022840"/>
    </source>
</evidence>
<dbReference type="PANTHER" id="PTHR30201:SF2">
    <property type="entry name" value="2-(5''-TRIPHOSPHORIBOSYL)-3'-DEPHOSPHOCOENZYME-A SYNTHASE"/>
    <property type="match status" value="1"/>
</dbReference>
<comment type="caution">
    <text evidence="6">The sequence shown here is derived from an EMBL/GenBank/DDBJ whole genome shotgun (WGS) entry which is preliminary data.</text>
</comment>
<evidence type="ECO:0000256" key="1">
    <source>
        <dbReference type="ARBA" id="ARBA00001210"/>
    </source>
</evidence>
<keyword evidence="6" id="KW-0328">Glycosyltransferase</keyword>
<dbReference type="EMBL" id="WVTI01000008">
    <property type="protein sequence ID" value="MXS26443.1"/>
    <property type="molecule type" value="Genomic_DNA"/>
</dbReference>
<dbReference type="NCBIfam" id="TIGR03125">
    <property type="entry name" value="citrate_citG"/>
    <property type="match status" value="1"/>
</dbReference>
<dbReference type="EC" id="2.4.2.52" evidence="5"/>
<evidence type="ECO:0000256" key="5">
    <source>
        <dbReference type="HAMAP-Rule" id="MF_00397"/>
    </source>
</evidence>
<gene>
    <name evidence="5 6" type="primary">citG</name>
    <name evidence="6" type="ORF">GTI89_10270</name>
</gene>
<comment type="similarity">
    <text evidence="5">Belongs to the CitG/MdcB family.</text>
</comment>
<keyword evidence="4 5" id="KW-0067">ATP-binding</keyword>
<name>A0A6I4XFS1_ENTGA</name>
<dbReference type="Proteomes" id="UP000439965">
    <property type="component" value="Unassembled WGS sequence"/>
</dbReference>
<dbReference type="HAMAP" id="MF_00397">
    <property type="entry name" value="CitG"/>
    <property type="match status" value="1"/>
</dbReference>
<dbReference type="GO" id="GO:0051191">
    <property type="term" value="P:prosthetic group biosynthetic process"/>
    <property type="evidence" value="ECO:0007669"/>
    <property type="project" value="TreeGrafter"/>
</dbReference>
<keyword evidence="3 5" id="KW-0547">Nucleotide-binding</keyword>
<dbReference type="GO" id="GO:0046917">
    <property type="term" value="F:triphosphoribosyl-dephospho-CoA synthase activity"/>
    <property type="evidence" value="ECO:0007669"/>
    <property type="project" value="UniProtKB-UniRule"/>
</dbReference>
<reference evidence="6 7" key="1">
    <citation type="submission" date="2019-04" db="EMBL/GenBank/DDBJ databases">
        <title>Step-wise assembly of the neonatal virome modulated by breast feeding.</title>
        <authorList>
            <person name="Liang G."/>
            <person name="Bushman F."/>
        </authorList>
    </citation>
    <scope>NUCLEOTIDE SEQUENCE [LARGE SCALE GENOMIC DNA]</scope>
    <source>
        <strain evidence="6 7">E3404</strain>
    </source>
</reference>
<dbReference type="PANTHER" id="PTHR30201">
    <property type="entry name" value="TRIPHOSPHORIBOSYL-DEPHOSPHO-COA SYNTHASE"/>
    <property type="match status" value="1"/>
</dbReference>
<proteinExistence type="inferred from homology"/>
<dbReference type="Pfam" id="PF01874">
    <property type="entry name" value="CitG"/>
    <property type="match status" value="1"/>
</dbReference>
<dbReference type="InterPro" id="IPR002736">
    <property type="entry name" value="CitG"/>
</dbReference>
<organism evidence="6 7">
    <name type="scientific">Enterococcus gallinarum</name>
    <dbReference type="NCBI Taxonomy" id="1353"/>
    <lineage>
        <taxon>Bacteria</taxon>
        <taxon>Bacillati</taxon>
        <taxon>Bacillota</taxon>
        <taxon>Bacilli</taxon>
        <taxon>Lactobacillales</taxon>
        <taxon>Enterococcaceae</taxon>
        <taxon>Enterococcus</taxon>
    </lineage>
</organism>
<evidence type="ECO:0000313" key="7">
    <source>
        <dbReference type="Proteomes" id="UP000439965"/>
    </source>
</evidence>
<protein>
    <recommendedName>
        <fullName evidence="5">Probable 2-(5''-triphosphoribosyl)-3'-dephosphocoenzyme-A synthase</fullName>
        <shortName evidence="5">2-(5''-triphosphoribosyl)-3'-dephospho-CoA synthase</shortName>
        <ecNumber evidence="5">2.4.2.52</ecNumber>
    </recommendedName>
</protein>
<accession>A0A6I4XFS1</accession>